<keyword evidence="2" id="KW-0472">Membrane</keyword>
<dbReference type="Proteomes" id="UP001159405">
    <property type="component" value="Unassembled WGS sequence"/>
</dbReference>
<proteinExistence type="predicted"/>
<comment type="caution">
    <text evidence="5">The sequence shown here is derived from an EMBL/GenBank/DDBJ whole genome shotgun (WGS) entry which is preliminary data.</text>
</comment>
<feature type="chain" id="PRO_5046533560" description="Apextrin C-terminal domain-containing protein" evidence="3">
    <location>
        <begin position="19"/>
        <end position="536"/>
    </location>
</feature>
<evidence type="ECO:0000313" key="5">
    <source>
        <dbReference type="EMBL" id="CAH3043271.1"/>
    </source>
</evidence>
<reference evidence="5 6" key="1">
    <citation type="submission" date="2022-05" db="EMBL/GenBank/DDBJ databases">
        <authorList>
            <consortium name="Genoscope - CEA"/>
            <person name="William W."/>
        </authorList>
    </citation>
    <scope>NUCLEOTIDE SEQUENCE [LARGE SCALE GENOMIC DNA]</scope>
</reference>
<feature type="region of interest" description="Disordered" evidence="1">
    <location>
        <begin position="74"/>
        <end position="123"/>
    </location>
</feature>
<feature type="compositionally biased region" description="Basic and acidic residues" evidence="1">
    <location>
        <begin position="370"/>
        <end position="380"/>
    </location>
</feature>
<accession>A0ABN8N684</accession>
<feature type="compositionally biased region" description="Basic and acidic residues" evidence="1">
    <location>
        <begin position="74"/>
        <end position="90"/>
    </location>
</feature>
<evidence type="ECO:0000256" key="2">
    <source>
        <dbReference type="SAM" id="Phobius"/>
    </source>
</evidence>
<feature type="signal peptide" evidence="3">
    <location>
        <begin position="1"/>
        <end position="18"/>
    </location>
</feature>
<name>A0ABN8N684_9CNID</name>
<organism evidence="5 6">
    <name type="scientific">Porites lobata</name>
    <dbReference type="NCBI Taxonomy" id="104759"/>
    <lineage>
        <taxon>Eukaryota</taxon>
        <taxon>Metazoa</taxon>
        <taxon>Cnidaria</taxon>
        <taxon>Anthozoa</taxon>
        <taxon>Hexacorallia</taxon>
        <taxon>Scleractinia</taxon>
        <taxon>Fungiina</taxon>
        <taxon>Poritidae</taxon>
        <taxon>Porites</taxon>
    </lineage>
</organism>
<feature type="compositionally biased region" description="Basic and acidic residues" evidence="1">
    <location>
        <begin position="98"/>
        <end position="115"/>
    </location>
</feature>
<dbReference type="EMBL" id="CALNXK010000011">
    <property type="protein sequence ID" value="CAH3043271.1"/>
    <property type="molecule type" value="Genomic_DNA"/>
</dbReference>
<dbReference type="PANTHER" id="PTHR19324:SF33">
    <property type="entry name" value="MUCIN-5AC"/>
    <property type="match status" value="1"/>
</dbReference>
<keyword evidence="6" id="KW-1185">Reference proteome</keyword>
<evidence type="ECO:0000256" key="3">
    <source>
        <dbReference type="SAM" id="SignalP"/>
    </source>
</evidence>
<keyword evidence="3" id="KW-0732">Signal</keyword>
<gene>
    <name evidence="5" type="ORF">PLOB_00002815</name>
</gene>
<sequence>MTFALKFVFLLLLELCAFVEYDLAPIFYIKRIPDTEIRIIGTVASLRQERSPESTNAPPVSDFVISSETAIKSERTDSERNVEESKRDVSLEELLSDGSKEGNKNKKSVEGENHLKTRIKSQKKSFSSTATVITGSKWPSGTYGLPKPVNGCPAADGFEWKTGYRFHDTEDDGTENQHSDSFHLAGEFSDEGIRHEFCIKSKEDGAGRWPDGKYCIYKKGHSCSSGLEEGFVIWDDENKDNKNSKVGDLPEGLYNEDTKIFFCCSTSGSANKEIVLPNKSPFLLFAYDSILCQKVKGMKVVTEFVKFDDEDRGNIDYEGGEYPYGIHRAEKDHMFFLCYYTPENQDNIVVPADQTKHSSKKNGFHKHKANPQEKHVDKPEELEKLRNSEKMMDEFLASTAPQNKETNKNERTKTIIKTIRVPERENTTSIVVTTAGIVLAIVILGVVIGIVVIKHIRTNRDGVKVDSLDEAVYTASASSRRSSFTTSEDEVELTEADFEDELVEDQYLPSDSELKSGLELMFLKQQRHYWTRKKKP</sequence>
<protein>
    <recommendedName>
        <fullName evidence="4">Apextrin C-terminal domain-containing protein</fullName>
    </recommendedName>
</protein>
<feature type="domain" description="Apextrin C-terminal" evidence="4">
    <location>
        <begin position="138"/>
        <end position="340"/>
    </location>
</feature>
<dbReference type="InterPro" id="IPR031569">
    <property type="entry name" value="ApeC"/>
</dbReference>
<dbReference type="PANTHER" id="PTHR19324">
    <property type="entry name" value="PERFORIN-LIKE PROTEIN 1"/>
    <property type="match status" value="1"/>
</dbReference>
<evidence type="ECO:0000259" key="4">
    <source>
        <dbReference type="Pfam" id="PF16977"/>
    </source>
</evidence>
<feature type="transmembrane region" description="Helical" evidence="2">
    <location>
        <begin position="430"/>
        <end position="453"/>
    </location>
</feature>
<feature type="region of interest" description="Disordered" evidence="1">
    <location>
        <begin position="357"/>
        <end position="380"/>
    </location>
</feature>
<feature type="compositionally biased region" description="Basic residues" evidence="1">
    <location>
        <begin position="357"/>
        <end position="369"/>
    </location>
</feature>
<evidence type="ECO:0000256" key="1">
    <source>
        <dbReference type="SAM" id="MobiDB-lite"/>
    </source>
</evidence>
<keyword evidence="2" id="KW-0812">Transmembrane</keyword>
<dbReference type="Pfam" id="PF16977">
    <property type="entry name" value="ApeC"/>
    <property type="match status" value="1"/>
</dbReference>
<keyword evidence="2" id="KW-1133">Transmembrane helix</keyword>
<evidence type="ECO:0000313" key="6">
    <source>
        <dbReference type="Proteomes" id="UP001159405"/>
    </source>
</evidence>